<dbReference type="SUPFAM" id="SSF46689">
    <property type="entry name" value="Homeodomain-like"/>
    <property type="match status" value="1"/>
</dbReference>
<evidence type="ECO:0000256" key="3">
    <source>
        <dbReference type="ARBA" id="ARBA00023163"/>
    </source>
</evidence>
<dbReference type="InterPro" id="IPR009057">
    <property type="entry name" value="Homeodomain-like_sf"/>
</dbReference>
<dbReference type="PROSITE" id="PS50977">
    <property type="entry name" value="HTH_TETR_2"/>
    <property type="match status" value="1"/>
</dbReference>
<evidence type="ECO:0000259" key="5">
    <source>
        <dbReference type="PROSITE" id="PS50977"/>
    </source>
</evidence>
<keyword evidence="2 4" id="KW-0238">DNA-binding</keyword>
<dbReference type="Pfam" id="PF00440">
    <property type="entry name" value="TetR_N"/>
    <property type="match status" value="1"/>
</dbReference>
<keyword evidence="7" id="KW-1185">Reference proteome</keyword>
<name>A0ABZ2V9A9_9RHOB</name>
<dbReference type="InterPro" id="IPR001647">
    <property type="entry name" value="HTH_TetR"/>
</dbReference>
<feature type="domain" description="HTH tetR-type" evidence="5">
    <location>
        <begin position="8"/>
        <end position="68"/>
    </location>
</feature>
<dbReference type="EMBL" id="CP150951">
    <property type="protein sequence ID" value="WZC49969.1"/>
    <property type="molecule type" value="Genomic_DNA"/>
</dbReference>
<dbReference type="InterPro" id="IPR050109">
    <property type="entry name" value="HTH-type_TetR-like_transc_reg"/>
</dbReference>
<dbReference type="RefSeq" id="WP_341368079.1">
    <property type="nucleotide sequence ID" value="NZ_CP150951.2"/>
</dbReference>
<accession>A0ABZ2V9A9</accession>
<dbReference type="Gene3D" id="1.10.357.10">
    <property type="entry name" value="Tetracycline Repressor, domain 2"/>
    <property type="match status" value="1"/>
</dbReference>
<proteinExistence type="predicted"/>
<keyword evidence="3" id="KW-0804">Transcription</keyword>
<evidence type="ECO:0000256" key="1">
    <source>
        <dbReference type="ARBA" id="ARBA00023015"/>
    </source>
</evidence>
<evidence type="ECO:0000256" key="2">
    <source>
        <dbReference type="ARBA" id="ARBA00023125"/>
    </source>
</evidence>
<organism evidence="6 7">
    <name type="scientific">Yoonia phaeophyticola</name>
    <dbReference type="NCBI Taxonomy" id="3137369"/>
    <lineage>
        <taxon>Bacteria</taxon>
        <taxon>Pseudomonadati</taxon>
        <taxon>Pseudomonadota</taxon>
        <taxon>Alphaproteobacteria</taxon>
        <taxon>Rhodobacterales</taxon>
        <taxon>Paracoccaceae</taxon>
        <taxon>Yoonia</taxon>
    </lineage>
</organism>
<gene>
    <name evidence="6" type="ORF">AABB29_04785</name>
</gene>
<evidence type="ECO:0000313" key="6">
    <source>
        <dbReference type="EMBL" id="WZC49969.1"/>
    </source>
</evidence>
<protein>
    <submittedName>
        <fullName evidence="6">TetR/AcrR family transcriptional regulator</fullName>
    </submittedName>
</protein>
<keyword evidence="1" id="KW-0805">Transcription regulation</keyword>
<reference evidence="7" key="1">
    <citation type="submission" date="2024-04" db="EMBL/GenBank/DDBJ databases">
        <title>Phylogenomic analyses of a clade within the roseobacter group suggest taxonomic reassignments of species of the genera Aestuariivita, Citreicella, Loktanella, Nautella, Pelagibaca, Ruegeria, Thalassobius, Thiobacimonas and Tropicibacter, and the proposal o.</title>
        <authorList>
            <person name="Jeon C.O."/>
        </authorList>
    </citation>
    <scope>NUCLEOTIDE SEQUENCE [LARGE SCALE GENOMIC DNA]</scope>
    <source>
        <strain evidence="7">BS5-3</strain>
    </source>
</reference>
<dbReference type="PANTHER" id="PTHR30055:SF234">
    <property type="entry name" value="HTH-TYPE TRANSCRIPTIONAL REGULATOR BETI"/>
    <property type="match status" value="1"/>
</dbReference>
<dbReference type="Proteomes" id="UP001440612">
    <property type="component" value="Chromosome"/>
</dbReference>
<dbReference type="PANTHER" id="PTHR30055">
    <property type="entry name" value="HTH-TYPE TRANSCRIPTIONAL REGULATOR RUTR"/>
    <property type="match status" value="1"/>
</dbReference>
<dbReference type="PRINTS" id="PR00455">
    <property type="entry name" value="HTHTETR"/>
</dbReference>
<evidence type="ECO:0000256" key="4">
    <source>
        <dbReference type="PROSITE-ProRule" id="PRU00335"/>
    </source>
</evidence>
<evidence type="ECO:0000313" key="7">
    <source>
        <dbReference type="Proteomes" id="UP001440612"/>
    </source>
</evidence>
<sequence>MAQQPRSQEKVDRILNTTLEMLASDPLQSVGTKSIAAQSGVSVGTIYRFFPNKEAIYYELYQRWLGQSLAALDQLIDNLQGDVTLEEFTDAFLQVMSDHELNANGYWHLRMAMGVSRKLIDLEAKHRMDVGRRIVLLQNTFGKLPHAQIAPQVMFLQNEITIACLFSLSQFAGNPNEDILKSLCKRLFLLIFDFDEWGMGI</sequence>
<feature type="DNA-binding region" description="H-T-H motif" evidence="4">
    <location>
        <begin position="31"/>
        <end position="50"/>
    </location>
</feature>